<dbReference type="Pfam" id="PF00126">
    <property type="entry name" value="HTH_1"/>
    <property type="match status" value="1"/>
</dbReference>
<keyword evidence="3" id="KW-1185">Reference proteome</keyword>
<dbReference type="EMBL" id="JAABNR010000008">
    <property type="protein sequence ID" value="NBZ87929.1"/>
    <property type="molecule type" value="Genomic_DNA"/>
</dbReference>
<sequence length="115" mass="11836">MEPRLHLRLYFGEIPFGPGKAALLDQIAAQGSISAAGRAMGMSYKRAWDLVEEMNALFASPLVVTARGGAAKGGAQVTEAGQAVLAHYRALMDLVAEQGAGDLAAISALLAPAKG</sequence>
<protein>
    <submittedName>
        <fullName evidence="2">LysR family transcriptional regulator</fullName>
    </submittedName>
</protein>
<gene>
    <name evidence="2" type="ORF">GV832_10100</name>
</gene>
<dbReference type="GO" id="GO:0003700">
    <property type="term" value="F:DNA-binding transcription factor activity"/>
    <property type="evidence" value="ECO:0007669"/>
    <property type="project" value="InterPro"/>
</dbReference>
<evidence type="ECO:0000313" key="3">
    <source>
        <dbReference type="Proteomes" id="UP001193501"/>
    </source>
</evidence>
<evidence type="ECO:0000313" key="2">
    <source>
        <dbReference type="EMBL" id="NBZ87929.1"/>
    </source>
</evidence>
<dbReference type="Proteomes" id="UP001193501">
    <property type="component" value="Unassembled WGS sequence"/>
</dbReference>
<dbReference type="PANTHER" id="PTHR30432">
    <property type="entry name" value="TRANSCRIPTIONAL REGULATOR MODE"/>
    <property type="match status" value="1"/>
</dbReference>
<name>A0AAE4YCV5_9RHOB</name>
<organism evidence="2 3">
    <name type="scientific">Stagnihabitans tardus</name>
    <dbReference type="NCBI Taxonomy" id="2699202"/>
    <lineage>
        <taxon>Bacteria</taxon>
        <taxon>Pseudomonadati</taxon>
        <taxon>Pseudomonadota</taxon>
        <taxon>Alphaproteobacteria</taxon>
        <taxon>Rhodobacterales</taxon>
        <taxon>Paracoccaceae</taxon>
        <taxon>Stagnihabitans</taxon>
    </lineage>
</organism>
<dbReference type="PANTHER" id="PTHR30432:SF1">
    <property type="entry name" value="DNA-BINDING TRANSCRIPTIONAL DUAL REGULATOR MODE"/>
    <property type="match status" value="1"/>
</dbReference>
<proteinExistence type="predicted"/>
<comment type="caution">
    <text evidence="2">The sequence shown here is derived from an EMBL/GenBank/DDBJ whole genome shotgun (WGS) entry which is preliminary data.</text>
</comment>
<evidence type="ECO:0000259" key="1">
    <source>
        <dbReference type="Pfam" id="PF00126"/>
    </source>
</evidence>
<dbReference type="RefSeq" id="WP_168774736.1">
    <property type="nucleotide sequence ID" value="NZ_JAABNR010000008.1"/>
</dbReference>
<dbReference type="InterPro" id="IPR036388">
    <property type="entry name" value="WH-like_DNA-bd_sf"/>
</dbReference>
<dbReference type="InterPro" id="IPR036390">
    <property type="entry name" value="WH_DNA-bd_sf"/>
</dbReference>
<dbReference type="InterPro" id="IPR000847">
    <property type="entry name" value="LysR_HTH_N"/>
</dbReference>
<reference evidence="2" key="1">
    <citation type="submission" date="2020-01" db="EMBL/GenBank/DDBJ databases">
        <authorList>
            <person name="Chen W.-M."/>
        </authorList>
    </citation>
    <scope>NUCLEOTIDE SEQUENCE</scope>
    <source>
        <strain evidence="2">CYK-10</strain>
    </source>
</reference>
<feature type="domain" description="HTH lysR-type" evidence="1">
    <location>
        <begin position="23"/>
        <end position="82"/>
    </location>
</feature>
<dbReference type="InterPro" id="IPR051815">
    <property type="entry name" value="Molybdate_resp_trans_reg"/>
</dbReference>
<dbReference type="Gene3D" id="1.10.10.10">
    <property type="entry name" value="Winged helix-like DNA-binding domain superfamily/Winged helix DNA-binding domain"/>
    <property type="match status" value="1"/>
</dbReference>
<dbReference type="SUPFAM" id="SSF46785">
    <property type="entry name" value="Winged helix' DNA-binding domain"/>
    <property type="match status" value="1"/>
</dbReference>
<dbReference type="AlphaFoldDB" id="A0AAE4YCV5"/>
<accession>A0AAE4YCV5</accession>